<feature type="transmembrane region" description="Helical" evidence="7">
    <location>
        <begin position="313"/>
        <end position="329"/>
    </location>
</feature>
<feature type="transmembrane region" description="Helical" evidence="7">
    <location>
        <begin position="429"/>
        <end position="449"/>
    </location>
</feature>
<feature type="transmembrane region" description="Helical" evidence="7">
    <location>
        <begin position="486"/>
        <end position="505"/>
    </location>
</feature>
<feature type="transmembrane region" description="Helical" evidence="7">
    <location>
        <begin position="455"/>
        <end position="479"/>
    </location>
</feature>
<dbReference type="InterPro" id="IPR048466">
    <property type="entry name" value="DNA_pol3_delta-like_C"/>
</dbReference>
<evidence type="ECO:0000256" key="4">
    <source>
        <dbReference type="ARBA" id="ARBA00022989"/>
    </source>
</evidence>
<dbReference type="SUPFAM" id="SSF56281">
    <property type="entry name" value="Metallo-hydrolase/oxidoreductase"/>
    <property type="match status" value="1"/>
</dbReference>
<evidence type="ECO:0000259" key="8">
    <source>
        <dbReference type="SMART" id="SM00849"/>
    </source>
</evidence>
<dbReference type="SMART" id="SM00849">
    <property type="entry name" value="Lactamase_B"/>
    <property type="match status" value="1"/>
</dbReference>
<comment type="caution">
    <text evidence="9">The sequence shown here is derived from an EMBL/GenBank/DDBJ whole genome shotgun (WGS) entry which is preliminary data.</text>
</comment>
<keyword evidence="2" id="KW-1003">Cell membrane</keyword>
<evidence type="ECO:0000256" key="7">
    <source>
        <dbReference type="SAM" id="Phobius"/>
    </source>
</evidence>
<evidence type="ECO:0000313" key="10">
    <source>
        <dbReference type="Proteomes" id="UP000539146"/>
    </source>
</evidence>
<sequence>MRAVDLRPVLTDLRFAGPVAVAWVVVVLLVAQPGSAILVAAVAAGVAVLSGVVTGHPALRPRVRAVGAVVLTAGACCVLVAVSIAVGQVHRDPEALRRAVGHSARVAVDLRRDLGPGDKSVVGALRAVDGNGVGGVPARVVTTSDTVLPAGTLLTGRATVERDDPGSPTAAVLFLRGEPEREPPTGALAATAEVRRAFVAVTADLPEPGAALLRGLAIGDRSGLDPGTEAAMETSALTHLTAVSGSNCAVVVALVVAVGRGLGAPRCVRAVAAVALLVAFVVLVRPDPSILRATVMAVVVLVVRLTGRPVRGVPLVALAVLGMLVVDPWTGRAIAFALSVLATGGILVLGPPLTELLARRLWPPVAAAVAVPVAAQAACWPVTIVLAPVFPTYAVPANLLTEPLAPVVTVLGLVACTVAPVWPAAAGVLAGVAWAPAAAIGWVAHTAAALPAASIGWPAGGTGIVAAVVVSEAVVGAVLVRERLRVPVLLVGAVALALGVGAVAVPRAVLRTSVPADWSVAMCDVGQGDAVLVRAPDGPIALVDTGDDEPRLLACLDLLGVERVALLVLTHFDRDHVGALPAVAGLVDRALVGPVGRAEDARVVEDLRRADVRVGTADDTTEGTLGALGWRVVWPPSGSIEAGNDASVVLATTAGNGCGTCVCGVFLGDLGERAQRRLRPHLDVHPDVVNLAHHGSADQDPGLYRQLAAPVGLIGVGADNTYGHPTQRTLDLLRAAGTTAFRTDRQGTVVVSRDRSGALRVWTEHPDGASPGPTGGVRAEPSAAGRRIVAGHDRPRSRPRSRPRRRPRRRPRPGPRRKDRMPAKKPSRAAAAIDQVPWSGIRPAPVVLVTGPEAFLADRAIGVLRDLLVGEDPALEVHDLEADQYAPGLLATLASPSLFGEPRLVRVTNVEKCTDAFITETIAYLQGPADDVTLVLRHGGGVRGKKLLDTIRSGVGGGVEVQCDELKRDTDKIDFVNAEFRAARRKVVPSAVRTLVAAFSDDLAELAAACRQLLADEAEEITDKVVDKYYGGRVETNAFKVADIALAGRSAPAIVELRHALATGEAPVPIVAAFASKIRTMAKVSSFRGTSGQAASALGMAPWQVQRAQRDVAGWSEAGLANAITSIAEADTAVKGGSRDAHYALEVMVRTIARRGEAR</sequence>
<dbReference type="Gene3D" id="3.60.15.10">
    <property type="entry name" value="Ribonuclease Z/Hydroxyacylglutathione hydrolase-like"/>
    <property type="match status" value="1"/>
</dbReference>
<dbReference type="InterPro" id="IPR008921">
    <property type="entry name" value="DNA_pol3_clamp-load_cplx_C"/>
</dbReference>
<feature type="transmembrane region" description="Helical" evidence="7">
    <location>
        <begin position="335"/>
        <end position="353"/>
    </location>
</feature>
<feature type="compositionally biased region" description="Basic residues" evidence="6">
    <location>
        <begin position="797"/>
        <end position="827"/>
    </location>
</feature>
<evidence type="ECO:0000313" key="9">
    <source>
        <dbReference type="EMBL" id="NUU28746.1"/>
    </source>
</evidence>
<dbReference type="Proteomes" id="UP000539146">
    <property type="component" value="Unassembled WGS sequence"/>
</dbReference>
<feature type="domain" description="Metallo-beta-lactamase" evidence="8">
    <location>
        <begin position="527"/>
        <end position="693"/>
    </location>
</feature>
<keyword evidence="5 7" id="KW-0472">Membrane</keyword>
<dbReference type="Pfam" id="PF03772">
    <property type="entry name" value="Competence"/>
    <property type="match status" value="1"/>
</dbReference>
<dbReference type="AlphaFoldDB" id="A0A850DT28"/>
<dbReference type="SUPFAM" id="SSF48019">
    <property type="entry name" value="post-AAA+ oligomerization domain-like"/>
    <property type="match status" value="1"/>
</dbReference>
<dbReference type="InterPro" id="IPR005790">
    <property type="entry name" value="DNA_polIII_delta"/>
</dbReference>
<organism evidence="9 10">
    <name type="scientific">Curtobacterium citreum</name>
    <dbReference type="NCBI Taxonomy" id="2036"/>
    <lineage>
        <taxon>Bacteria</taxon>
        <taxon>Bacillati</taxon>
        <taxon>Actinomycetota</taxon>
        <taxon>Actinomycetes</taxon>
        <taxon>Micrococcales</taxon>
        <taxon>Microbacteriaceae</taxon>
        <taxon>Curtobacterium</taxon>
    </lineage>
</organism>
<accession>A0A850DT28</accession>
<dbReference type="GO" id="GO:0006260">
    <property type="term" value="P:DNA replication"/>
    <property type="evidence" value="ECO:0007669"/>
    <property type="project" value="InterPro"/>
</dbReference>
<protein>
    <submittedName>
        <fullName evidence="9">MBL fold metallo-hydrolase</fullName>
    </submittedName>
</protein>
<reference evidence="9 10" key="1">
    <citation type="submission" date="2020-05" db="EMBL/GenBank/DDBJ databases">
        <title>Genome Sequencing of Type Strains.</title>
        <authorList>
            <person name="Lemaire J.F."/>
            <person name="Inderbitzin P."/>
            <person name="Gregorio O.A."/>
            <person name="Collins S.B."/>
            <person name="Wespe N."/>
            <person name="Knight-Connoni V."/>
        </authorList>
    </citation>
    <scope>NUCLEOTIDE SEQUENCE [LARGE SCALE GENOMIC DNA]</scope>
    <source>
        <strain evidence="9 10">DSM 20512</strain>
    </source>
</reference>
<dbReference type="EMBL" id="JABMCG010000112">
    <property type="protein sequence ID" value="NUU28746.1"/>
    <property type="molecule type" value="Genomic_DNA"/>
</dbReference>
<feature type="transmembrane region" description="Helical" evidence="7">
    <location>
        <begin position="403"/>
        <end position="422"/>
    </location>
</feature>
<evidence type="ECO:0000256" key="2">
    <source>
        <dbReference type="ARBA" id="ARBA00022475"/>
    </source>
</evidence>
<feature type="transmembrane region" description="Helical" evidence="7">
    <location>
        <begin position="236"/>
        <end position="258"/>
    </location>
</feature>
<dbReference type="NCBIfam" id="TIGR00360">
    <property type="entry name" value="ComEC_N-term"/>
    <property type="match status" value="1"/>
</dbReference>
<dbReference type="InterPro" id="IPR004477">
    <property type="entry name" value="ComEC_N"/>
</dbReference>
<dbReference type="InterPro" id="IPR027417">
    <property type="entry name" value="P-loop_NTPase"/>
</dbReference>
<comment type="subcellular location">
    <subcellularLocation>
        <location evidence="1">Cell membrane</location>
        <topology evidence="1">Multi-pass membrane protein</topology>
    </subcellularLocation>
</comment>
<dbReference type="NCBIfam" id="TIGR01128">
    <property type="entry name" value="holA"/>
    <property type="match status" value="1"/>
</dbReference>
<dbReference type="GO" id="GO:0016787">
    <property type="term" value="F:hydrolase activity"/>
    <property type="evidence" value="ECO:0007669"/>
    <property type="project" value="UniProtKB-KW"/>
</dbReference>
<dbReference type="InterPro" id="IPR052159">
    <property type="entry name" value="Competence_DNA_uptake"/>
</dbReference>
<feature type="region of interest" description="Disordered" evidence="6">
    <location>
        <begin position="760"/>
        <end position="834"/>
    </location>
</feature>
<dbReference type="InterPro" id="IPR036866">
    <property type="entry name" value="RibonucZ/Hydroxyglut_hydro"/>
</dbReference>
<evidence type="ECO:0000256" key="5">
    <source>
        <dbReference type="ARBA" id="ARBA00023136"/>
    </source>
</evidence>
<evidence type="ECO:0000256" key="6">
    <source>
        <dbReference type="SAM" id="MobiDB-lite"/>
    </source>
</evidence>
<feature type="transmembrane region" description="Helical" evidence="7">
    <location>
        <begin position="20"/>
        <end position="53"/>
    </location>
</feature>
<keyword evidence="3 7" id="KW-0812">Transmembrane</keyword>
<dbReference type="Pfam" id="PF21694">
    <property type="entry name" value="DNA_pol3_delta_C"/>
    <property type="match status" value="1"/>
</dbReference>
<dbReference type="GO" id="GO:0005886">
    <property type="term" value="C:plasma membrane"/>
    <property type="evidence" value="ECO:0007669"/>
    <property type="project" value="UniProtKB-SubCell"/>
</dbReference>
<dbReference type="PANTHER" id="PTHR30619">
    <property type="entry name" value="DNA INTERNALIZATION/COMPETENCE PROTEIN COMEC/REC2"/>
    <property type="match status" value="1"/>
</dbReference>
<gene>
    <name evidence="9" type="ORF">HP467_11565</name>
</gene>
<feature type="transmembrane region" description="Helical" evidence="7">
    <location>
        <begin position="267"/>
        <end position="284"/>
    </location>
</feature>
<feature type="transmembrane region" description="Helical" evidence="7">
    <location>
        <begin position="65"/>
        <end position="86"/>
    </location>
</feature>
<evidence type="ECO:0000256" key="3">
    <source>
        <dbReference type="ARBA" id="ARBA00022692"/>
    </source>
</evidence>
<dbReference type="Gene3D" id="3.40.50.300">
    <property type="entry name" value="P-loop containing nucleotide triphosphate hydrolases"/>
    <property type="match status" value="1"/>
</dbReference>
<keyword evidence="9" id="KW-0378">Hydrolase</keyword>
<feature type="transmembrane region" description="Helical" evidence="7">
    <location>
        <begin position="365"/>
        <end position="391"/>
    </location>
</feature>
<dbReference type="GO" id="GO:0003677">
    <property type="term" value="F:DNA binding"/>
    <property type="evidence" value="ECO:0007669"/>
    <property type="project" value="InterPro"/>
</dbReference>
<evidence type="ECO:0000256" key="1">
    <source>
        <dbReference type="ARBA" id="ARBA00004651"/>
    </source>
</evidence>
<dbReference type="InterPro" id="IPR001279">
    <property type="entry name" value="Metallo-B-lactamas"/>
</dbReference>
<name>A0A850DT28_9MICO</name>
<feature type="transmembrane region" description="Helical" evidence="7">
    <location>
        <begin position="290"/>
        <end position="306"/>
    </location>
</feature>
<proteinExistence type="predicted"/>
<keyword evidence="4 7" id="KW-1133">Transmembrane helix</keyword>
<dbReference type="Pfam" id="PF00753">
    <property type="entry name" value="Lactamase_B"/>
    <property type="match status" value="1"/>
</dbReference>
<dbReference type="Gene3D" id="1.20.272.10">
    <property type="match status" value="1"/>
</dbReference>
<dbReference type="PANTHER" id="PTHR30619:SF1">
    <property type="entry name" value="RECOMBINATION PROTEIN 2"/>
    <property type="match status" value="1"/>
</dbReference>